<proteinExistence type="predicted"/>
<evidence type="ECO:0000256" key="1">
    <source>
        <dbReference type="SAM" id="Coils"/>
    </source>
</evidence>
<protein>
    <submittedName>
        <fullName evidence="2">Uncharacterized protein</fullName>
    </submittedName>
</protein>
<accession>A0A151LES6</accession>
<keyword evidence="1" id="KW-0175">Coiled coil</keyword>
<dbReference type="GeneID" id="29778292"/>
<comment type="caution">
    <text evidence="2">The sequence shown here is derived from an EMBL/GenBank/DDBJ whole genome shotgun (WGS) entry which is preliminary data.</text>
</comment>
<dbReference type="EMBL" id="LVLB01000014">
    <property type="protein sequence ID" value="KYN97440.1"/>
    <property type="molecule type" value="Genomic_DNA"/>
</dbReference>
<evidence type="ECO:0000313" key="3">
    <source>
        <dbReference type="Proteomes" id="UP000076004"/>
    </source>
</evidence>
<dbReference type="VEuPathDB" id="PlasmoDB:PGABG01_1366200"/>
<name>A0A151LES6_9APIC</name>
<dbReference type="AlphaFoldDB" id="A0A151LES6"/>
<gene>
    <name evidence="2" type="ORF">PGSY75_1368500</name>
</gene>
<dbReference type="KEGG" id="pgab:PGSY75_1368500"/>
<sequence length="842" mass="101604">MAHIFLKRWGCKECDLFLKNKGKVCYHFNFYKSVHSNVVSNINNENVSNDNNKNDYIENLNSCFDNNSVNSCNNNENRKNMILYKSFSLLQNCNIRETIDILNIYIKLKNENIEFLKNICLNLLMNKEKIRHMEILILLKKFSVIKCKDYYLFCYFKEILIDNMHILNFEELIDIYFCYTNLNYFDYNFFFLIEKRIFHNFHKIDVKRLIMLIQCFNKKRIISRNYMTILLYSISKNMNNMNIFQLCVLFSFFKKFHINNTILISTLIHRFNCQVTINEASKYISIYYNFLSYVKRKCIQNYKMLEGNKELLNMIQSANEIFINKEDIVYADVVKNLNNKLNDDNDRMNNIYNNSDNNVLLYSKELKQIENKYLAESYELDKIREKTNYIKYNSYNMNMLYTIQNTLKNIEMITRKHIKHMNVMSLCLLSSSLSHINNNNNNNKYMLEQIAESLGKNSTKLCPSLVSSFLLSYSKCGHKHGPLIYYSLEFFYKYYKFFDMNDIGLFCKALHLFCIKENEFIDKLNDYMINERNTNNNISNMIYDNNSNDNDSDHMVSMQKYYKNAEDGDQNVACDDINNLCYHIQKKLDNDMSKLNYEESNDYSHKDILNDKNKERKKIIDNKKIISNYNKMKDHNYVNFSYIDYENIKKKNYYKNNLYNINNNNGSKYIYINNIVYILEYYAFVLVNNINILKDICNIFIKSELNYILYSRILYAFYILQFNDNIIYKLIDKFTLHQPLYELMYKEKHMCKILEALKYYYDNKCENKSQNQNEMDGIYFYVLPKKTFSFIFNFSKYFLTYIFLKKNEKILNSYIYHIKSLPSYNDQCIYLHVSSNLFNKRY</sequence>
<dbReference type="VEuPathDB" id="PlasmoDB:PGSY75_1368500"/>
<reference evidence="2 3" key="1">
    <citation type="journal article" date="2016" name="Nat. Commun.">
        <title>Genomes of cryptic chimpanzee Plasmodium species reveal key evolutionary events leading to human malaria.</title>
        <authorList>
            <person name="Sundararaman S.A."/>
            <person name="Plenderleith L.J."/>
            <person name="Liu W."/>
            <person name="Loy D.E."/>
            <person name="Learn G.H."/>
            <person name="Li Y."/>
            <person name="Shaw K.S."/>
            <person name="Ayouba A."/>
            <person name="Peeters M."/>
            <person name="Speede S."/>
            <person name="Shaw G.M."/>
            <person name="Bushman F.D."/>
            <person name="Brisson D."/>
            <person name="Rayner J.C."/>
            <person name="Sharp P.M."/>
            <person name="Hahn B.H."/>
        </authorList>
    </citation>
    <scope>NUCLEOTIDE SEQUENCE [LARGE SCALE GENOMIC DNA]</scope>
    <source>
        <strain evidence="2 3">SY75</strain>
    </source>
</reference>
<dbReference type="Proteomes" id="UP000076004">
    <property type="component" value="Unassembled WGS sequence"/>
</dbReference>
<dbReference type="RefSeq" id="XP_018640445.1">
    <property type="nucleotide sequence ID" value="XM_018787703.1"/>
</dbReference>
<evidence type="ECO:0000313" key="2">
    <source>
        <dbReference type="EMBL" id="KYN97440.1"/>
    </source>
</evidence>
<feature type="coiled-coil region" evidence="1">
    <location>
        <begin position="334"/>
        <end position="386"/>
    </location>
</feature>
<organism evidence="2 3">
    <name type="scientific">Plasmodium gaboni</name>
    <dbReference type="NCBI Taxonomy" id="647221"/>
    <lineage>
        <taxon>Eukaryota</taxon>
        <taxon>Sar</taxon>
        <taxon>Alveolata</taxon>
        <taxon>Apicomplexa</taxon>
        <taxon>Aconoidasida</taxon>
        <taxon>Haemosporida</taxon>
        <taxon>Plasmodiidae</taxon>
        <taxon>Plasmodium</taxon>
        <taxon>Plasmodium (Laverania)</taxon>
    </lineage>
</organism>